<protein>
    <submittedName>
        <fullName evidence="1">Uncharacterized protein</fullName>
    </submittedName>
</protein>
<organism evidence="1 2">
    <name type="scientific">Rhodopirellula baltica (strain DSM 10527 / NCIMB 13988 / SH1)</name>
    <dbReference type="NCBI Taxonomy" id="243090"/>
    <lineage>
        <taxon>Bacteria</taxon>
        <taxon>Pseudomonadati</taxon>
        <taxon>Planctomycetota</taxon>
        <taxon>Planctomycetia</taxon>
        <taxon>Pirellulales</taxon>
        <taxon>Pirellulaceae</taxon>
        <taxon>Rhodopirellula</taxon>
    </lineage>
</organism>
<dbReference type="KEGG" id="rba:RB5882"/>
<dbReference type="STRING" id="243090.RB5882"/>
<dbReference type="InParanoid" id="Q7UR51"/>
<reference evidence="1 2" key="1">
    <citation type="journal article" date="2003" name="Proc. Natl. Acad. Sci. U.S.A.">
        <title>Complete genome sequence of the marine planctomycete Pirellula sp. strain 1.</title>
        <authorList>
            <person name="Gloeckner F.O."/>
            <person name="Kube M."/>
            <person name="Bauer M."/>
            <person name="Teeling H."/>
            <person name="Lombardot T."/>
            <person name="Ludwig W."/>
            <person name="Gade D."/>
            <person name="Beck A."/>
            <person name="Borzym K."/>
            <person name="Heitmann K."/>
            <person name="Rabus R."/>
            <person name="Schlesner H."/>
            <person name="Amann R."/>
            <person name="Reinhardt R."/>
        </authorList>
    </citation>
    <scope>NUCLEOTIDE SEQUENCE [LARGE SCALE GENOMIC DNA]</scope>
    <source>
        <strain evidence="2">DSM 10527 / NCIMB 13988 / SH1</strain>
    </source>
</reference>
<name>Q7UR51_RHOBA</name>
<dbReference type="HOGENOM" id="CLU_1141870_0_0_0"/>
<dbReference type="AlphaFoldDB" id="Q7UR51"/>
<accession>Q7UR51</accession>
<dbReference type="EnsemblBacteria" id="CAD74489">
    <property type="protein sequence ID" value="CAD74489"/>
    <property type="gene ID" value="RB5882"/>
</dbReference>
<dbReference type="Proteomes" id="UP000001025">
    <property type="component" value="Chromosome"/>
</dbReference>
<proteinExistence type="predicted"/>
<dbReference type="eggNOG" id="ENOG503376M">
    <property type="taxonomic scope" value="Bacteria"/>
</dbReference>
<sequence>MHPCEEQGSTFLRHCRRRRLLAVTRPPWPKTRQLDTCGGGERSGQLQQVPPCGCSLLPGRWRFCWFSRLKRVIPPGSRAKYSLDGIFLQGYTSTGRLDYQVQGQSMQPQPSGEIPCMSDRLAEIFRRMGEATPCSSFETAYALLCTTMDEVEDELTNFPNEPDRYMEIKRLFPPQTDRMSSLEDCDVKRFDNTRHVTYIASNGAIEVRSRRVQNGEVKTHFRKAGSDGRFLNDVCPRLADKNA</sequence>
<evidence type="ECO:0000313" key="2">
    <source>
        <dbReference type="Proteomes" id="UP000001025"/>
    </source>
</evidence>
<gene>
    <name evidence="1" type="ordered locus">RB5882</name>
</gene>
<evidence type="ECO:0000313" key="1">
    <source>
        <dbReference type="EMBL" id="CAD74489.1"/>
    </source>
</evidence>
<dbReference type="EMBL" id="BX294143">
    <property type="protein sequence ID" value="CAD74489.1"/>
    <property type="molecule type" value="Genomic_DNA"/>
</dbReference>
<keyword evidence="2" id="KW-1185">Reference proteome</keyword>